<proteinExistence type="predicted"/>
<dbReference type="AlphaFoldDB" id="A0A3M5PHN3"/>
<keyword evidence="1" id="KW-1133">Transmembrane helix</keyword>
<evidence type="ECO:0000256" key="1">
    <source>
        <dbReference type="SAM" id="Phobius"/>
    </source>
</evidence>
<keyword evidence="1" id="KW-0472">Membrane</keyword>
<reference evidence="2 3" key="1">
    <citation type="submission" date="2018-08" db="EMBL/GenBank/DDBJ databases">
        <title>Recombination of ecologically and evolutionarily significant loci maintains genetic cohesion in the Pseudomonas syringae species complex.</title>
        <authorList>
            <person name="Dillon M."/>
            <person name="Thakur S."/>
            <person name="Almeida R.N.D."/>
            <person name="Weir B.S."/>
            <person name="Guttman D.S."/>
        </authorList>
    </citation>
    <scope>NUCLEOTIDE SEQUENCE [LARGE SCALE GENOMIC DNA]</scope>
    <source>
        <strain evidence="2 3">ICMP 19473</strain>
    </source>
</reference>
<protein>
    <submittedName>
        <fullName evidence="2">Uncharacterized protein</fullName>
    </submittedName>
</protein>
<comment type="caution">
    <text evidence="2">The sequence shown here is derived from an EMBL/GenBank/DDBJ whole genome shotgun (WGS) entry which is preliminary data.</text>
</comment>
<feature type="transmembrane region" description="Helical" evidence="1">
    <location>
        <begin position="17"/>
        <end position="35"/>
    </location>
</feature>
<gene>
    <name evidence="2" type="ORF">ALP40_02813</name>
</gene>
<sequence length="39" mass="4399">MRCKNCNTLILGQMSKIFWSGTFFGAGAVLTWLIYSNII</sequence>
<organism evidence="2 3">
    <name type="scientific">Pseudomonas viridiflava</name>
    <name type="common">Phytomonas viridiflava</name>
    <dbReference type="NCBI Taxonomy" id="33069"/>
    <lineage>
        <taxon>Bacteria</taxon>
        <taxon>Pseudomonadati</taxon>
        <taxon>Pseudomonadota</taxon>
        <taxon>Gammaproteobacteria</taxon>
        <taxon>Pseudomonadales</taxon>
        <taxon>Pseudomonadaceae</taxon>
        <taxon>Pseudomonas</taxon>
    </lineage>
</organism>
<dbReference type="EMBL" id="RBTP01000012">
    <property type="protein sequence ID" value="RMT84132.1"/>
    <property type="molecule type" value="Genomic_DNA"/>
</dbReference>
<accession>A0A3M5PHN3</accession>
<keyword evidence="1" id="KW-0812">Transmembrane</keyword>
<evidence type="ECO:0000313" key="2">
    <source>
        <dbReference type="EMBL" id="RMT84132.1"/>
    </source>
</evidence>
<name>A0A3M5PHN3_PSEVI</name>
<dbReference type="Proteomes" id="UP000273854">
    <property type="component" value="Unassembled WGS sequence"/>
</dbReference>
<evidence type="ECO:0000313" key="3">
    <source>
        <dbReference type="Proteomes" id="UP000273854"/>
    </source>
</evidence>